<feature type="transmembrane region" description="Helical" evidence="5">
    <location>
        <begin position="12"/>
        <end position="30"/>
    </location>
</feature>
<evidence type="ECO:0000256" key="2">
    <source>
        <dbReference type="ARBA" id="ARBA00022692"/>
    </source>
</evidence>
<feature type="transmembrane region" description="Helical" evidence="5">
    <location>
        <begin position="78"/>
        <end position="101"/>
    </location>
</feature>
<evidence type="ECO:0000313" key="6">
    <source>
        <dbReference type="EMBL" id="TGO02768.1"/>
    </source>
</evidence>
<feature type="transmembrane region" description="Helical" evidence="5">
    <location>
        <begin position="273"/>
        <end position="295"/>
    </location>
</feature>
<dbReference type="Pfam" id="PF01040">
    <property type="entry name" value="UbiA"/>
    <property type="match status" value="1"/>
</dbReference>
<dbReference type="EMBL" id="JSZA02000081">
    <property type="protein sequence ID" value="TGO02768.1"/>
    <property type="molecule type" value="Genomic_DNA"/>
</dbReference>
<dbReference type="GO" id="GO:0016020">
    <property type="term" value="C:membrane"/>
    <property type="evidence" value="ECO:0007669"/>
    <property type="project" value="UniProtKB-SubCell"/>
</dbReference>
<organism evidence="6 7">
    <name type="scientific">Candidatus Thiomargarita nelsonii</name>
    <dbReference type="NCBI Taxonomy" id="1003181"/>
    <lineage>
        <taxon>Bacteria</taxon>
        <taxon>Pseudomonadati</taxon>
        <taxon>Pseudomonadota</taxon>
        <taxon>Gammaproteobacteria</taxon>
        <taxon>Thiotrichales</taxon>
        <taxon>Thiotrichaceae</taxon>
        <taxon>Thiomargarita</taxon>
    </lineage>
</organism>
<dbReference type="GO" id="GO:0016765">
    <property type="term" value="F:transferase activity, transferring alkyl or aryl (other than methyl) groups"/>
    <property type="evidence" value="ECO:0007669"/>
    <property type="project" value="InterPro"/>
</dbReference>
<keyword evidence="3 5" id="KW-1133">Transmembrane helix</keyword>
<feature type="transmembrane region" description="Helical" evidence="5">
    <location>
        <begin position="241"/>
        <end position="261"/>
    </location>
</feature>
<feature type="transmembrane region" description="Helical" evidence="5">
    <location>
        <begin position="36"/>
        <end position="57"/>
    </location>
</feature>
<dbReference type="Proteomes" id="UP000030428">
    <property type="component" value="Unassembled WGS sequence"/>
</dbReference>
<gene>
    <name evidence="6" type="ORF">PN36_19525</name>
</gene>
<dbReference type="InterPro" id="IPR000537">
    <property type="entry name" value="UbiA_prenyltransferase"/>
</dbReference>
<comment type="subcellular location">
    <subcellularLocation>
        <location evidence="1">Membrane</location>
        <topology evidence="1">Multi-pass membrane protein</topology>
    </subcellularLocation>
</comment>
<sequence length="305" mass="33939">MQERFPLQAHGLFAVVLYLIAVVSARAVAGDAPVELAATDLVGCLVAWSFFLLLRVFDEHKDYELDVKNYPERILQSGLITLTHLKIMGVIAIIIQIAWSIFLDGGIAEVTIAWLILIFWASLMAKEFFISAWLTQHLVLYALSHMMVMPLFIWWLAQLGHPGVALTQYLILLALLSFFTGFALEIIRKTRGPEEERATVDSYSKIFGPRGSASIVSLLLVVMASLQIYLIVAVFNGHFWVGYGLILIGSAFALFNIVKFIKQPSLRGREKNEGAVAVAVLLGYVAIIAAVLYPFNYLMVFNGIK</sequence>
<keyword evidence="4 5" id="KW-0472">Membrane</keyword>
<evidence type="ECO:0008006" key="8">
    <source>
        <dbReference type="Google" id="ProtNLM"/>
    </source>
</evidence>
<reference evidence="6 7" key="1">
    <citation type="journal article" date="2016" name="Front. Microbiol.">
        <title>Single-Cell (Meta-)Genomics of a Dimorphic Candidatus Thiomargarita nelsonii Reveals Genomic Plasticity.</title>
        <authorList>
            <person name="Flood B.E."/>
            <person name="Fliss P."/>
            <person name="Jones D.S."/>
            <person name="Dick G.J."/>
            <person name="Jain S."/>
            <person name="Kaster A.K."/>
            <person name="Winkel M."/>
            <person name="Mussmann M."/>
            <person name="Bailey J."/>
        </authorList>
    </citation>
    <scope>NUCLEOTIDE SEQUENCE [LARGE SCALE GENOMIC DNA]</scope>
    <source>
        <strain evidence="6">Hydrate Ridge</strain>
    </source>
</reference>
<evidence type="ECO:0000313" key="7">
    <source>
        <dbReference type="Proteomes" id="UP000030428"/>
    </source>
</evidence>
<evidence type="ECO:0000256" key="3">
    <source>
        <dbReference type="ARBA" id="ARBA00022989"/>
    </source>
</evidence>
<protein>
    <recommendedName>
        <fullName evidence="8">UbiA prenyltransferase</fullName>
    </recommendedName>
</protein>
<proteinExistence type="predicted"/>
<name>A0A4E0QQ07_9GAMM</name>
<evidence type="ECO:0000256" key="4">
    <source>
        <dbReference type="ARBA" id="ARBA00023136"/>
    </source>
</evidence>
<comment type="caution">
    <text evidence="6">The sequence shown here is derived from an EMBL/GenBank/DDBJ whole genome shotgun (WGS) entry which is preliminary data.</text>
</comment>
<feature type="transmembrane region" description="Helical" evidence="5">
    <location>
        <begin position="138"/>
        <end position="157"/>
    </location>
</feature>
<feature type="transmembrane region" description="Helical" evidence="5">
    <location>
        <begin position="215"/>
        <end position="235"/>
    </location>
</feature>
<keyword evidence="7" id="KW-1185">Reference proteome</keyword>
<evidence type="ECO:0000256" key="1">
    <source>
        <dbReference type="ARBA" id="ARBA00004141"/>
    </source>
</evidence>
<evidence type="ECO:0000256" key="5">
    <source>
        <dbReference type="SAM" id="Phobius"/>
    </source>
</evidence>
<dbReference type="AlphaFoldDB" id="A0A4E0QQ07"/>
<keyword evidence="2 5" id="KW-0812">Transmembrane</keyword>
<feature type="transmembrane region" description="Helical" evidence="5">
    <location>
        <begin position="107"/>
        <end position="126"/>
    </location>
</feature>
<feature type="transmembrane region" description="Helical" evidence="5">
    <location>
        <begin position="169"/>
        <end position="187"/>
    </location>
</feature>
<accession>A0A4E0QQ07</accession>